<reference evidence="1 2" key="1">
    <citation type="journal article" date="2019" name="Emerg. Microbes Infect.">
        <title>Comprehensive subspecies identification of 175 nontuberculous mycobacteria species based on 7547 genomic profiles.</title>
        <authorList>
            <person name="Matsumoto Y."/>
            <person name="Kinjo T."/>
            <person name="Motooka D."/>
            <person name="Nabeya D."/>
            <person name="Jung N."/>
            <person name="Uechi K."/>
            <person name="Horii T."/>
            <person name="Iida T."/>
            <person name="Fujita J."/>
            <person name="Nakamura S."/>
        </authorList>
    </citation>
    <scope>NUCLEOTIDE SEQUENCE [LARGE SCALE GENOMIC DNA]</scope>
    <source>
        <strain evidence="1 2">JCM 12272</strain>
        <plasmid evidence="1">pJCM12272</plasmid>
    </source>
</reference>
<dbReference type="AlphaFoldDB" id="A0A6N4V2Z1"/>
<evidence type="ECO:0000313" key="2">
    <source>
        <dbReference type="Proteomes" id="UP000466906"/>
    </source>
</evidence>
<keyword evidence="2" id="KW-1185">Reference proteome</keyword>
<gene>
    <name evidence="1" type="ORF">MALV_56080</name>
</gene>
<name>A0A6N4V2Z1_9MYCO</name>
<geneLocation type="plasmid" evidence="1 2">
    <name>pJCM12272</name>
</geneLocation>
<dbReference type="RefSeq" id="WP_088304730.1">
    <property type="nucleotide sequence ID" value="NZ_AP022566.1"/>
</dbReference>
<proteinExistence type="predicted"/>
<dbReference type="KEGG" id="malv:MALV_56080"/>
<keyword evidence="1" id="KW-0614">Plasmid</keyword>
<organism evidence="1 2">
    <name type="scientific">Mycolicibacterium alvei</name>
    <dbReference type="NCBI Taxonomy" id="67081"/>
    <lineage>
        <taxon>Bacteria</taxon>
        <taxon>Bacillati</taxon>
        <taxon>Actinomycetota</taxon>
        <taxon>Actinomycetes</taxon>
        <taxon>Mycobacteriales</taxon>
        <taxon>Mycobacteriaceae</taxon>
        <taxon>Mycolicibacterium</taxon>
    </lineage>
</organism>
<sequence>MTADDMNPPSSTQSTHVYLMSHGADGDQDVYRFGITPTAEGVSDVLNHYNLPTRKEVIEEFLANPAALRPDLKTINGQTYYLARHPHHREPG</sequence>
<dbReference type="EMBL" id="AP022566">
    <property type="protein sequence ID" value="BBX30483.1"/>
    <property type="molecule type" value="Genomic_DNA"/>
</dbReference>
<accession>A0A6N4V2Z1</accession>
<protein>
    <submittedName>
        <fullName evidence="1">Uncharacterized protein</fullName>
    </submittedName>
</protein>
<dbReference type="Proteomes" id="UP000466906">
    <property type="component" value="Plasmid pJCM12272"/>
</dbReference>
<evidence type="ECO:0000313" key="1">
    <source>
        <dbReference type="EMBL" id="BBX30483.1"/>
    </source>
</evidence>